<dbReference type="AlphaFoldDB" id="A0A2V1IS11"/>
<proteinExistence type="predicted"/>
<feature type="signal peptide" evidence="1">
    <location>
        <begin position="1"/>
        <end position="21"/>
    </location>
</feature>
<organism evidence="2 3">
    <name type="scientific">Paramuribaculum intestinale</name>
    <dbReference type="NCBI Taxonomy" id="2094151"/>
    <lineage>
        <taxon>Bacteria</taxon>
        <taxon>Pseudomonadati</taxon>
        <taxon>Bacteroidota</taxon>
        <taxon>Bacteroidia</taxon>
        <taxon>Bacteroidales</taxon>
        <taxon>Muribaculaceae</taxon>
        <taxon>Paramuribaculum</taxon>
    </lineage>
</organism>
<name>A0A2V1IS11_9BACT</name>
<reference evidence="3" key="1">
    <citation type="submission" date="2018-02" db="EMBL/GenBank/DDBJ databases">
        <authorList>
            <person name="Clavel T."/>
            <person name="Strowig T."/>
        </authorList>
    </citation>
    <scope>NUCLEOTIDE SEQUENCE [LARGE SCALE GENOMIC DNA]</scope>
    <source>
        <strain evidence="3">DSM 100764</strain>
    </source>
</reference>
<accession>A0A2V1IS11</accession>
<dbReference type="GeneID" id="93423154"/>
<keyword evidence="3" id="KW-1185">Reference proteome</keyword>
<protein>
    <recommendedName>
        <fullName evidence="4">Outer membrane protein beta-barrel domain-containing protein</fullName>
    </recommendedName>
</protein>
<dbReference type="SUPFAM" id="SSF56925">
    <property type="entry name" value="OMPA-like"/>
    <property type="match status" value="1"/>
</dbReference>
<evidence type="ECO:0000313" key="2">
    <source>
        <dbReference type="EMBL" id="PWB05431.1"/>
    </source>
</evidence>
<feature type="chain" id="PRO_5016058098" description="Outer membrane protein beta-barrel domain-containing protein" evidence="1">
    <location>
        <begin position="22"/>
        <end position="252"/>
    </location>
</feature>
<dbReference type="EMBL" id="PUBV01000069">
    <property type="protein sequence ID" value="PWB05431.1"/>
    <property type="molecule type" value="Genomic_DNA"/>
</dbReference>
<dbReference type="Gene3D" id="2.40.160.20">
    <property type="match status" value="1"/>
</dbReference>
<gene>
    <name evidence="2" type="ORF">C5O25_12705</name>
</gene>
<dbReference type="Proteomes" id="UP000244925">
    <property type="component" value="Unassembled WGS sequence"/>
</dbReference>
<dbReference type="Pfam" id="PF16961">
    <property type="entry name" value="OmpA_like"/>
    <property type="match status" value="1"/>
</dbReference>
<dbReference type="InterPro" id="IPR031585">
    <property type="entry name" value="OmpA_OmpF-like"/>
</dbReference>
<sequence>MKIRRLLMSALLPMTCLCAAAQQGEDNTPAKGDFTVAATLGYNSYTEATALPGNLTDYEAAAFATDWSKKKLTVGFEAGYFVSDKWKLSLGGGINFTHNPGYADKPGTMTPGMSGEDMVGEIPSYRAVASQYSCTYNVAAGLDRYFSSSVKNLMWYGGVRVGMAYSLNEQKYDEWTAMGKSVGESWSLRGALTIGADYYVMKGMYVGASVDPFAYTYNMTSFRPQEGLARLSADSSNFAILAAPTVKIGFRF</sequence>
<dbReference type="RefSeq" id="WP_107037072.1">
    <property type="nucleotide sequence ID" value="NZ_CAOMFE010000003.1"/>
</dbReference>
<evidence type="ECO:0000313" key="3">
    <source>
        <dbReference type="Proteomes" id="UP000244925"/>
    </source>
</evidence>
<keyword evidence="1" id="KW-0732">Signal</keyword>
<evidence type="ECO:0000256" key="1">
    <source>
        <dbReference type="SAM" id="SignalP"/>
    </source>
</evidence>
<dbReference type="InterPro" id="IPR011250">
    <property type="entry name" value="OMP/PagP_B-barrel"/>
</dbReference>
<comment type="caution">
    <text evidence="2">The sequence shown here is derived from an EMBL/GenBank/DDBJ whole genome shotgun (WGS) entry which is preliminary data.</text>
</comment>
<evidence type="ECO:0008006" key="4">
    <source>
        <dbReference type="Google" id="ProtNLM"/>
    </source>
</evidence>